<evidence type="ECO:0000256" key="2">
    <source>
        <dbReference type="SAM" id="MobiDB-lite"/>
    </source>
</evidence>
<dbReference type="HOGENOM" id="CLU_608581_0_0_1"/>
<sequence length="450" mass="48293">MSGPTIASASLQDLTTLTRPELQKLCKDYNIKANLRTDQLVDLLTKQMSTTDLGPRPTSTEPRSRMPISSSISKGGSSKLRRSLSQPTLAGSTEVGSHHARTASKETNVAAGKPTQPSTIATRRPAATTSTIHTRNPSTKMGKENGITTTTASAATRATKATVPTSTAAGVSRGIAGRIAVFGRAMGKSTAEPLAPGATNVSKDAPVTLRKTTTRSIPQRSTFQAEAPRPRSITPANEAQAQINETVQTDIAALQKASADSNAAVEALRAEFKAFETLLASKDYEIRRLQEQLEESRQAADSHAAANVELLEKVDALTQRIDDLETSVQERKEATDDMESRASESEAAMKVRLAELEATLATVSQQIARSAEGQRSVQPSPSPFGLPVSSEGSPFLMEYPRYLDLQLTPSSRRRGQFRPELGAMMLGQDALSRYDGFGRNLVEDSPRPFA</sequence>
<feature type="compositionally biased region" description="Polar residues" evidence="2">
    <location>
        <begin position="46"/>
        <end position="61"/>
    </location>
</feature>
<gene>
    <name evidence="3" type="ORF">M407DRAFT_19246</name>
</gene>
<organism evidence="3 4">
    <name type="scientific">Tulasnella calospora MUT 4182</name>
    <dbReference type="NCBI Taxonomy" id="1051891"/>
    <lineage>
        <taxon>Eukaryota</taxon>
        <taxon>Fungi</taxon>
        <taxon>Dikarya</taxon>
        <taxon>Basidiomycota</taxon>
        <taxon>Agaricomycotina</taxon>
        <taxon>Agaricomycetes</taxon>
        <taxon>Cantharellales</taxon>
        <taxon>Tulasnellaceae</taxon>
        <taxon>Tulasnella</taxon>
    </lineage>
</organism>
<reference evidence="3 4" key="1">
    <citation type="submission" date="2014-04" db="EMBL/GenBank/DDBJ databases">
        <authorList>
            <consortium name="DOE Joint Genome Institute"/>
            <person name="Kuo A."/>
            <person name="Girlanda M."/>
            <person name="Perotto S."/>
            <person name="Kohler A."/>
            <person name="Nagy L.G."/>
            <person name="Floudas D."/>
            <person name="Copeland A."/>
            <person name="Barry K.W."/>
            <person name="Cichocki N."/>
            <person name="Veneault-Fourrey C."/>
            <person name="LaButti K."/>
            <person name="Lindquist E.A."/>
            <person name="Lipzen A."/>
            <person name="Lundell T."/>
            <person name="Morin E."/>
            <person name="Murat C."/>
            <person name="Sun H."/>
            <person name="Tunlid A."/>
            <person name="Henrissat B."/>
            <person name="Grigoriev I.V."/>
            <person name="Hibbett D.S."/>
            <person name="Martin F."/>
            <person name="Nordberg H.P."/>
            <person name="Cantor M.N."/>
            <person name="Hua S.X."/>
        </authorList>
    </citation>
    <scope>NUCLEOTIDE SEQUENCE [LARGE SCALE GENOMIC DNA]</scope>
    <source>
        <strain evidence="3 4">MUT 4182</strain>
    </source>
</reference>
<dbReference type="SUPFAM" id="SSF46966">
    <property type="entry name" value="Spectrin repeat"/>
    <property type="match status" value="1"/>
</dbReference>
<dbReference type="Gene3D" id="1.10.287.1490">
    <property type="match status" value="1"/>
</dbReference>
<protein>
    <recommendedName>
        <fullName evidence="5">SAP domain-containing protein</fullName>
    </recommendedName>
</protein>
<proteinExistence type="predicted"/>
<evidence type="ECO:0000313" key="3">
    <source>
        <dbReference type="EMBL" id="KIO31735.1"/>
    </source>
</evidence>
<dbReference type="AlphaFoldDB" id="A0A0C3QI97"/>
<accession>A0A0C3QI97</accession>
<name>A0A0C3QI97_9AGAM</name>
<feature type="region of interest" description="Disordered" evidence="2">
    <location>
        <begin position="370"/>
        <end position="389"/>
    </location>
</feature>
<keyword evidence="4" id="KW-1185">Reference proteome</keyword>
<reference evidence="4" key="2">
    <citation type="submission" date="2015-01" db="EMBL/GenBank/DDBJ databases">
        <title>Evolutionary Origins and Diversification of the Mycorrhizal Mutualists.</title>
        <authorList>
            <consortium name="DOE Joint Genome Institute"/>
            <consortium name="Mycorrhizal Genomics Consortium"/>
            <person name="Kohler A."/>
            <person name="Kuo A."/>
            <person name="Nagy L.G."/>
            <person name="Floudas D."/>
            <person name="Copeland A."/>
            <person name="Barry K.W."/>
            <person name="Cichocki N."/>
            <person name="Veneault-Fourrey C."/>
            <person name="LaButti K."/>
            <person name="Lindquist E.A."/>
            <person name="Lipzen A."/>
            <person name="Lundell T."/>
            <person name="Morin E."/>
            <person name="Murat C."/>
            <person name="Riley R."/>
            <person name="Ohm R."/>
            <person name="Sun H."/>
            <person name="Tunlid A."/>
            <person name="Henrissat B."/>
            <person name="Grigoriev I.V."/>
            <person name="Hibbett D.S."/>
            <person name="Martin F."/>
        </authorList>
    </citation>
    <scope>NUCLEOTIDE SEQUENCE [LARGE SCALE GENOMIC DNA]</scope>
    <source>
        <strain evidence="4">MUT 4182</strain>
    </source>
</reference>
<keyword evidence="1" id="KW-0175">Coiled coil</keyword>
<evidence type="ECO:0008006" key="5">
    <source>
        <dbReference type="Google" id="ProtNLM"/>
    </source>
</evidence>
<dbReference type="EMBL" id="KN822960">
    <property type="protein sequence ID" value="KIO31735.1"/>
    <property type="molecule type" value="Genomic_DNA"/>
</dbReference>
<feature type="compositionally biased region" description="Polar residues" evidence="2">
    <location>
        <begin position="115"/>
        <end position="139"/>
    </location>
</feature>
<feature type="compositionally biased region" description="Low complexity" evidence="2">
    <location>
        <begin position="65"/>
        <end position="78"/>
    </location>
</feature>
<feature type="coiled-coil region" evidence="1">
    <location>
        <begin position="251"/>
        <end position="334"/>
    </location>
</feature>
<feature type="compositionally biased region" description="Polar residues" evidence="2">
    <location>
        <begin position="86"/>
        <end position="95"/>
    </location>
</feature>
<dbReference type="OrthoDB" id="3258416at2759"/>
<feature type="compositionally biased region" description="Polar residues" evidence="2">
    <location>
        <begin position="370"/>
        <end position="379"/>
    </location>
</feature>
<dbReference type="Proteomes" id="UP000054248">
    <property type="component" value="Unassembled WGS sequence"/>
</dbReference>
<feature type="region of interest" description="Disordered" evidence="2">
    <location>
        <begin position="46"/>
        <end position="146"/>
    </location>
</feature>
<evidence type="ECO:0000256" key="1">
    <source>
        <dbReference type="SAM" id="Coils"/>
    </source>
</evidence>
<evidence type="ECO:0000313" key="4">
    <source>
        <dbReference type="Proteomes" id="UP000054248"/>
    </source>
</evidence>